<dbReference type="InterPro" id="IPR043504">
    <property type="entry name" value="Peptidase_S1_PA_chymotrypsin"/>
</dbReference>
<feature type="domain" description="Peptidase S1" evidence="2">
    <location>
        <begin position="1"/>
        <end position="143"/>
    </location>
</feature>
<dbReference type="InterPro" id="IPR001254">
    <property type="entry name" value="Trypsin_dom"/>
</dbReference>
<keyword evidence="4" id="KW-1185">Reference proteome</keyword>
<organism evidence="3 4">
    <name type="scientific">Paragonimus westermani</name>
    <dbReference type="NCBI Taxonomy" id="34504"/>
    <lineage>
        <taxon>Eukaryota</taxon>
        <taxon>Metazoa</taxon>
        <taxon>Spiralia</taxon>
        <taxon>Lophotrochozoa</taxon>
        <taxon>Platyhelminthes</taxon>
        <taxon>Trematoda</taxon>
        <taxon>Digenea</taxon>
        <taxon>Plagiorchiida</taxon>
        <taxon>Troglotremata</taxon>
        <taxon>Troglotrematidae</taxon>
        <taxon>Paragonimus</taxon>
    </lineage>
</organism>
<gene>
    <name evidence="3" type="ORF">DEA37_0009223</name>
</gene>
<comment type="caution">
    <text evidence="3">The sequence shown here is derived from an EMBL/GenBank/DDBJ whole genome shotgun (WGS) entry which is preliminary data.</text>
</comment>
<dbReference type="SMART" id="SM00020">
    <property type="entry name" value="Tryp_SPc"/>
    <property type="match status" value="1"/>
</dbReference>
<dbReference type="InterPro" id="IPR009003">
    <property type="entry name" value="Peptidase_S1_PA"/>
</dbReference>
<feature type="non-terminal residue" evidence="3">
    <location>
        <position position="145"/>
    </location>
</feature>
<keyword evidence="1" id="KW-1015">Disulfide bond</keyword>
<protein>
    <recommendedName>
        <fullName evidence="2">Peptidase S1 domain-containing protein</fullName>
    </recommendedName>
</protein>
<evidence type="ECO:0000256" key="1">
    <source>
        <dbReference type="ARBA" id="ARBA00023157"/>
    </source>
</evidence>
<evidence type="ECO:0000313" key="3">
    <source>
        <dbReference type="EMBL" id="KAA3670849.1"/>
    </source>
</evidence>
<dbReference type="PANTHER" id="PTHR24250:SF50">
    <property type="entry name" value="PEPTIDASE S1 DOMAIN-CONTAINING PROTEIN"/>
    <property type="match status" value="1"/>
</dbReference>
<proteinExistence type="predicted"/>
<sequence>MKLKARIPYIWNKSVPASLPPSKQIRQWPLGGTKCIIVGWGCQRAGADVTDVASVAELKALRGRTCDQFFNDVNNGHEFCAGYHKSGLGTCPGDSGSGLVCKHHGSMTVMGVMSGLHPEQPQNFPSVYVRVATFIDWIQTEMRRN</sequence>
<dbReference type="Gene3D" id="2.40.10.10">
    <property type="entry name" value="Trypsin-like serine proteases"/>
    <property type="match status" value="1"/>
</dbReference>
<reference evidence="3 4" key="1">
    <citation type="journal article" date="2019" name="Gigascience">
        <title>Whole-genome sequence of the oriental lung fluke Paragonimus westermani.</title>
        <authorList>
            <person name="Oey H."/>
            <person name="Zakrzewski M."/>
            <person name="Narain K."/>
            <person name="Devi K.R."/>
            <person name="Agatsuma T."/>
            <person name="Nawaratna S."/>
            <person name="Gobert G.N."/>
            <person name="Jones M.K."/>
            <person name="Ragan M.A."/>
            <person name="McManus D.P."/>
            <person name="Krause L."/>
        </authorList>
    </citation>
    <scope>NUCLEOTIDE SEQUENCE [LARGE SCALE GENOMIC DNA]</scope>
    <source>
        <strain evidence="3 4">IND2009</strain>
    </source>
</reference>
<dbReference type="Pfam" id="PF00089">
    <property type="entry name" value="Trypsin"/>
    <property type="match status" value="1"/>
</dbReference>
<dbReference type="GO" id="GO:0004252">
    <property type="term" value="F:serine-type endopeptidase activity"/>
    <property type="evidence" value="ECO:0007669"/>
    <property type="project" value="InterPro"/>
</dbReference>
<evidence type="ECO:0000259" key="2">
    <source>
        <dbReference type="PROSITE" id="PS50240"/>
    </source>
</evidence>
<evidence type="ECO:0000313" key="4">
    <source>
        <dbReference type="Proteomes" id="UP000324629"/>
    </source>
</evidence>
<accession>A0A5J4N6C5</accession>
<dbReference type="AlphaFoldDB" id="A0A5J4N6C5"/>
<dbReference type="EMBL" id="QNGE01008099">
    <property type="protein sequence ID" value="KAA3670849.1"/>
    <property type="molecule type" value="Genomic_DNA"/>
</dbReference>
<dbReference type="GO" id="GO:0006508">
    <property type="term" value="P:proteolysis"/>
    <property type="evidence" value="ECO:0007669"/>
    <property type="project" value="InterPro"/>
</dbReference>
<dbReference type="PROSITE" id="PS50240">
    <property type="entry name" value="TRYPSIN_DOM"/>
    <property type="match status" value="1"/>
</dbReference>
<name>A0A5J4N6C5_9TREM</name>
<dbReference type="PANTHER" id="PTHR24250">
    <property type="entry name" value="CHYMOTRYPSIN-RELATED"/>
    <property type="match status" value="1"/>
</dbReference>
<dbReference type="SUPFAM" id="SSF50494">
    <property type="entry name" value="Trypsin-like serine proteases"/>
    <property type="match status" value="1"/>
</dbReference>
<dbReference type="Proteomes" id="UP000324629">
    <property type="component" value="Unassembled WGS sequence"/>
</dbReference>